<dbReference type="Proteomes" id="UP001314229">
    <property type="component" value="Unassembled WGS sequence"/>
</dbReference>
<proteinExistence type="predicted"/>
<protein>
    <submittedName>
        <fullName evidence="2">Zinc finger MYM-type protein 1</fullName>
    </submittedName>
</protein>
<dbReference type="PANTHER" id="PTHR45749">
    <property type="match status" value="1"/>
</dbReference>
<dbReference type="AlphaFoldDB" id="A0AAV1PH38"/>
<dbReference type="PANTHER" id="PTHR45749:SF28">
    <property type="entry name" value="ZINC FINGER MYM-TYPE PROTEIN 1-LIKE-RELATED"/>
    <property type="match status" value="1"/>
</dbReference>
<sequence length="247" mass="28618">MMENSDEWDGETIAMASGFDLRLSKASTYFLLMANDCIFTVTDTLFRVLQKKAMDIGLCCGRVRDTMCALNNQRNQFDSLYDRFEQKQNELKLTDITRRSESPRDERRRIYFCVLLVDSKTFAEMSANFDTDKLKSLSKYARFFDLVRLQSDLVGLYCSQMIQGISPVQLLSFLRDNDLQETVLEATKFLKLVLMIPSTTASVERTFLALKRIKTYSRNRMEQDRLSSLALISIEKERLVKLKNAPN</sequence>
<feature type="domain" description="HAT C-terminal dimerisation" evidence="1">
    <location>
        <begin position="166"/>
        <end position="236"/>
    </location>
</feature>
<gene>
    <name evidence="2" type="ORF">FSCOSCO3_A023311</name>
</gene>
<name>A0AAV1PH38_SCOSC</name>
<dbReference type="EMBL" id="CAWUFR010000168">
    <property type="protein sequence ID" value="CAK6970933.1"/>
    <property type="molecule type" value="Genomic_DNA"/>
</dbReference>
<organism evidence="2 3">
    <name type="scientific">Scomber scombrus</name>
    <name type="common">Atlantic mackerel</name>
    <name type="synonym">Scomber vernalis</name>
    <dbReference type="NCBI Taxonomy" id="13677"/>
    <lineage>
        <taxon>Eukaryota</taxon>
        <taxon>Metazoa</taxon>
        <taxon>Chordata</taxon>
        <taxon>Craniata</taxon>
        <taxon>Vertebrata</taxon>
        <taxon>Euteleostomi</taxon>
        <taxon>Actinopterygii</taxon>
        <taxon>Neopterygii</taxon>
        <taxon>Teleostei</taxon>
        <taxon>Neoteleostei</taxon>
        <taxon>Acanthomorphata</taxon>
        <taxon>Pelagiaria</taxon>
        <taxon>Scombriformes</taxon>
        <taxon>Scombridae</taxon>
        <taxon>Scomber</taxon>
    </lineage>
</organism>
<accession>A0AAV1PH38</accession>
<evidence type="ECO:0000313" key="3">
    <source>
        <dbReference type="Proteomes" id="UP001314229"/>
    </source>
</evidence>
<reference evidence="2 3" key="1">
    <citation type="submission" date="2024-01" db="EMBL/GenBank/DDBJ databases">
        <authorList>
            <person name="Alioto T."/>
            <person name="Alioto T."/>
            <person name="Gomez Garrido J."/>
        </authorList>
    </citation>
    <scope>NUCLEOTIDE SEQUENCE [LARGE SCALE GENOMIC DNA]</scope>
</reference>
<dbReference type="Pfam" id="PF05699">
    <property type="entry name" value="Dimer_Tnp_hAT"/>
    <property type="match status" value="1"/>
</dbReference>
<evidence type="ECO:0000259" key="1">
    <source>
        <dbReference type="Pfam" id="PF05699"/>
    </source>
</evidence>
<keyword evidence="3" id="KW-1185">Reference proteome</keyword>
<comment type="caution">
    <text evidence="2">The sequence shown here is derived from an EMBL/GenBank/DDBJ whole genome shotgun (WGS) entry which is preliminary data.</text>
</comment>
<evidence type="ECO:0000313" key="2">
    <source>
        <dbReference type="EMBL" id="CAK6970933.1"/>
    </source>
</evidence>
<dbReference type="InterPro" id="IPR008906">
    <property type="entry name" value="HATC_C_dom"/>
</dbReference>
<dbReference type="GO" id="GO:0046983">
    <property type="term" value="F:protein dimerization activity"/>
    <property type="evidence" value="ECO:0007669"/>
    <property type="project" value="InterPro"/>
</dbReference>